<name>A0A7J8E344_MOLMO</name>
<organism evidence="2 3">
    <name type="scientific">Molossus molossus</name>
    <name type="common">Pallas' mastiff bat</name>
    <name type="synonym">Vespertilio molossus</name>
    <dbReference type="NCBI Taxonomy" id="27622"/>
    <lineage>
        <taxon>Eukaryota</taxon>
        <taxon>Metazoa</taxon>
        <taxon>Chordata</taxon>
        <taxon>Craniata</taxon>
        <taxon>Vertebrata</taxon>
        <taxon>Euteleostomi</taxon>
        <taxon>Mammalia</taxon>
        <taxon>Eutheria</taxon>
        <taxon>Laurasiatheria</taxon>
        <taxon>Chiroptera</taxon>
        <taxon>Yangochiroptera</taxon>
        <taxon>Molossidae</taxon>
        <taxon>Molossus</taxon>
    </lineage>
</organism>
<proteinExistence type="predicted"/>
<gene>
    <name evidence="2" type="ORF">HJG59_008954</name>
</gene>
<feature type="region of interest" description="Disordered" evidence="1">
    <location>
        <begin position="1"/>
        <end position="21"/>
    </location>
</feature>
<dbReference type="EMBL" id="JACASF010000015">
    <property type="protein sequence ID" value="KAF6429582.1"/>
    <property type="molecule type" value="Genomic_DNA"/>
</dbReference>
<dbReference type="AlphaFoldDB" id="A0A7J8E344"/>
<dbReference type="InParanoid" id="A0A7J8E344"/>
<protein>
    <submittedName>
        <fullName evidence="2">Uncharacterized protein</fullName>
    </submittedName>
</protein>
<sequence length="179" mass="18867">MEETVRAPAGPGSPRSVGSVDGSDFRTGIQCDWVSTGLAPCVLFEKEGHVYDTQGPSENGVSQFIATNRERTVDVNARDEAFSGGAGDWTAWPGALKKDDGLWVKNPRCPQTPLVKGRPSCSRAGVLSAAALVLPLAWETSACTCIVISPVPSRPSGFAEGPSAPSLVLRLRPQCEDSL</sequence>
<reference evidence="2 3" key="1">
    <citation type="journal article" date="2020" name="Nature">
        <title>Six reference-quality genomes reveal evolution of bat adaptations.</title>
        <authorList>
            <person name="Jebb D."/>
            <person name="Huang Z."/>
            <person name="Pippel M."/>
            <person name="Hughes G.M."/>
            <person name="Lavrichenko K."/>
            <person name="Devanna P."/>
            <person name="Winkler S."/>
            <person name="Jermiin L.S."/>
            <person name="Skirmuntt E.C."/>
            <person name="Katzourakis A."/>
            <person name="Burkitt-Gray L."/>
            <person name="Ray D.A."/>
            <person name="Sullivan K.A.M."/>
            <person name="Roscito J.G."/>
            <person name="Kirilenko B.M."/>
            <person name="Davalos L.M."/>
            <person name="Corthals A.P."/>
            <person name="Power M.L."/>
            <person name="Jones G."/>
            <person name="Ransome R.D."/>
            <person name="Dechmann D.K.N."/>
            <person name="Locatelli A.G."/>
            <person name="Puechmaille S.J."/>
            <person name="Fedrigo O."/>
            <person name="Jarvis E.D."/>
            <person name="Hiller M."/>
            <person name="Vernes S.C."/>
            <person name="Myers E.W."/>
            <person name="Teeling E.C."/>
        </authorList>
    </citation>
    <scope>NUCLEOTIDE SEQUENCE [LARGE SCALE GENOMIC DNA]</scope>
    <source>
        <strain evidence="2">MMolMol1</strain>
        <tissue evidence="2">Muscle</tissue>
    </source>
</reference>
<accession>A0A7J8E344</accession>
<keyword evidence="3" id="KW-1185">Reference proteome</keyword>
<dbReference type="Proteomes" id="UP000550707">
    <property type="component" value="Unassembled WGS sequence"/>
</dbReference>
<evidence type="ECO:0000313" key="2">
    <source>
        <dbReference type="EMBL" id="KAF6429582.1"/>
    </source>
</evidence>
<evidence type="ECO:0000256" key="1">
    <source>
        <dbReference type="SAM" id="MobiDB-lite"/>
    </source>
</evidence>
<evidence type="ECO:0000313" key="3">
    <source>
        <dbReference type="Proteomes" id="UP000550707"/>
    </source>
</evidence>
<comment type="caution">
    <text evidence="2">The sequence shown here is derived from an EMBL/GenBank/DDBJ whole genome shotgun (WGS) entry which is preliminary data.</text>
</comment>